<name>A0A1E5G8F8_9ENTE</name>
<feature type="modified residue" description="4-aspartylphosphate" evidence="5">
    <location>
        <position position="68"/>
    </location>
</feature>
<evidence type="ECO:0000259" key="7">
    <source>
        <dbReference type="PROSITE" id="PS50930"/>
    </source>
</evidence>
<dbReference type="Pfam" id="PF04397">
    <property type="entry name" value="LytTR"/>
    <property type="match status" value="1"/>
</dbReference>
<dbReference type="Gene3D" id="3.40.50.2300">
    <property type="match status" value="1"/>
</dbReference>
<keyword evidence="5" id="KW-0597">Phosphoprotein</keyword>
<dbReference type="InterPro" id="IPR001789">
    <property type="entry name" value="Sig_transdc_resp-reg_receiver"/>
</dbReference>
<evidence type="ECO:0000256" key="5">
    <source>
        <dbReference type="PROSITE-ProRule" id="PRU00169"/>
    </source>
</evidence>
<dbReference type="InterPro" id="IPR007492">
    <property type="entry name" value="LytTR_DNA-bd_dom"/>
</dbReference>
<dbReference type="SUPFAM" id="SSF52172">
    <property type="entry name" value="CheY-like"/>
    <property type="match status" value="1"/>
</dbReference>
<evidence type="ECO:0000256" key="1">
    <source>
        <dbReference type="ARBA" id="ARBA00022490"/>
    </source>
</evidence>
<dbReference type="EMBL" id="MIJZ01000017">
    <property type="protein sequence ID" value="OEG09003.1"/>
    <property type="molecule type" value="Genomic_DNA"/>
</dbReference>
<organism evidence="8 9">
    <name type="scientific">Enterococcus ureasiticus</name>
    <dbReference type="NCBI Taxonomy" id="903984"/>
    <lineage>
        <taxon>Bacteria</taxon>
        <taxon>Bacillati</taxon>
        <taxon>Bacillota</taxon>
        <taxon>Bacilli</taxon>
        <taxon>Lactobacillales</taxon>
        <taxon>Enterococcaceae</taxon>
        <taxon>Enterococcus</taxon>
    </lineage>
</organism>
<keyword evidence="9" id="KW-1185">Reference proteome</keyword>
<dbReference type="GO" id="GO:0003677">
    <property type="term" value="F:DNA binding"/>
    <property type="evidence" value="ECO:0007669"/>
    <property type="project" value="UniProtKB-KW"/>
</dbReference>
<evidence type="ECO:0000256" key="2">
    <source>
        <dbReference type="ARBA" id="ARBA00023012"/>
    </source>
</evidence>
<dbReference type="InterPro" id="IPR046947">
    <property type="entry name" value="LytR-like"/>
</dbReference>
<sequence>MKRGEGCMLSVIVCEDDPKQRERIETTIKNYLMIEDLDMELTLSTGNPEEVMEHVKANQNQIRLYFFDVDLQHEMSGIALAYEIRKLDNVGKIVFVTTHGEMSYLTFTYKIEAMDYIIKDIPEEIDRRVRECINVAHQRYLSDSVSSKVKSFKVKMGDTVRSIPYDEIMFFESSTVPHKLILHTETRELEFYGAIRDIEANDECLYRCHKSFVVNKNNIKTVNKRLREIEMTNGETVLVSVRAMRGLN</sequence>
<keyword evidence="8" id="KW-0238">DNA-binding</keyword>
<dbReference type="Gene3D" id="2.40.50.1020">
    <property type="entry name" value="LytTr DNA-binding domain"/>
    <property type="match status" value="1"/>
</dbReference>
<dbReference type="Proteomes" id="UP000094068">
    <property type="component" value="Unassembled WGS sequence"/>
</dbReference>
<keyword evidence="3" id="KW-0010">Activator</keyword>
<evidence type="ECO:0000313" key="8">
    <source>
        <dbReference type="EMBL" id="OEG09003.1"/>
    </source>
</evidence>
<accession>A0A1E5G8F8</accession>
<dbReference type="CDD" id="cd17533">
    <property type="entry name" value="REC_LytTR_AgrA-like"/>
    <property type="match status" value="1"/>
</dbReference>
<feature type="domain" description="Response regulatory" evidence="6">
    <location>
        <begin position="10"/>
        <end position="134"/>
    </location>
</feature>
<keyword evidence="2" id="KW-0902">Two-component regulatory system</keyword>
<dbReference type="STRING" id="903984.BCR21_15625"/>
<dbReference type="PANTHER" id="PTHR37299">
    <property type="entry name" value="TRANSCRIPTIONAL REGULATOR-RELATED"/>
    <property type="match status" value="1"/>
</dbReference>
<dbReference type="GO" id="GO:0000156">
    <property type="term" value="F:phosphorelay response regulator activity"/>
    <property type="evidence" value="ECO:0007669"/>
    <property type="project" value="InterPro"/>
</dbReference>
<evidence type="ECO:0000259" key="6">
    <source>
        <dbReference type="PROSITE" id="PS50110"/>
    </source>
</evidence>
<feature type="domain" description="HTH LytTR-type" evidence="7">
    <location>
        <begin position="152"/>
        <end position="248"/>
    </location>
</feature>
<evidence type="ECO:0000256" key="4">
    <source>
        <dbReference type="ARBA" id="ARBA00037164"/>
    </source>
</evidence>
<dbReference type="PROSITE" id="PS50930">
    <property type="entry name" value="HTH_LYTTR"/>
    <property type="match status" value="1"/>
</dbReference>
<dbReference type="InterPro" id="IPR011006">
    <property type="entry name" value="CheY-like_superfamily"/>
</dbReference>
<comment type="function">
    <text evidence="4">Required for high-level post-exponential phase expression of a series of secreted proteins.</text>
</comment>
<dbReference type="Pfam" id="PF00072">
    <property type="entry name" value="Response_reg"/>
    <property type="match status" value="1"/>
</dbReference>
<evidence type="ECO:0000256" key="3">
    <source>
        <dbReference type="ARBA" id="ARBA00023159"/>
    </source>
</evidence>
<gene>
    <name evidence="8" type="ORF">BCR21_15625</name>
</gene>
<proteinExistence type="predicted"/>
<dbReference type="PROSITE" id="PS50110">
    <property type="entry name" value="RESPONSE_REGULATORY"/>
    <property type="match status" value="1"/>
</dbReference>
<keyword evidence="1" id="KW-0963">Cytoplasm</keyword>
<protein>
    <submittedName>
        <fullName evidence="8">DNA-binding response regulator</fullName>
    </submittedName>
</protein>
<dbReference type="PANTHER" id="PTHR37299:SF3">
    <property type="entry name" value="STAGE 0 SPORULATION PROTEIN A HOMOLOG"/>
    <property type="match status" value="1"/>
</dbReference>
<reference evidence="9" key="1">
    <citation type="submission" date="2016-09" db="EMBL/GenBank/DDBJ databases">
        <authorList>
            <person name="Gulvik C.A."/>
        </authorList>
    </citation>
    <scope>NUCLEOTIDE SEQUENCE [LARGE SCALE GENOMIC DNA]</scope>
    <source>
        <strain evidence="9">DSM 23328</strain>
    </source>
</reference>
<comment type="caution">
    <text evidence="8">The sequence shown here is derived from an EMBL/GenBank/DDBJ whole genome shotgun (WGS) entry which is preliminary data.</text>
</comment>
<dbReference type="SMART" id="SM00850">
    <property type="entry name" value="LytTR"/>
    <property type="match status" value="1"/>
</dbReference>
<dbReference type="AlphaFoldDB" id="A0A1E5G8F8"/>
<dbReference type="SMART" id="SM00448">
    <property type="entry name" value="REC"/>
    <property type="match status" value="1"/>
</dbReference>
<evidence type="ECO:0000313" key="9">
    <source>
        <dbReference type="Proteomes" id="UP000094068"/>
    </source>
</evidence>